<proteinExistence type="predicted"/>
<accession>A0A6J5NPH1</accession>
<protein>
    <submittedName>
        <fullName evidence="1">Uncharacterized protein</fullName>
    </submittedName>
</protein>
<organism evidence="1">
    <name type="scientific">uncultured Caudovirales phage</name>
    <dbReference type="NCBI Taxonomy" id="2100421"/>
    <lineage>
        <taxon>Viruses</taxon>
        <taxon>Duplodnaviria</taxon>
        <taxon>Heunggongvirae</taxon>
        <taxon>Uroviricota</taxon>
        <taxon>Caudoviricetes</taxon>
        <taxon>Peduoviridae</taxon>
        <taxon>Maltschvirus</taxon>
        <taxon>Maltschvirus maltsch</taxon>
    </lineage>
</organism>
<evidence type="ECO:0000313" key="1">
    <source>
        <dbReference type="EMBL" id="CAB4161229.1"/>
    </source>
</evidence>
<sequence length="53" mass="6447">MTNDESYRMMEALRRYLQVSLYDFDNKIEVVLKFKTEDGKVHQLCNSFVEKQR</sequence>
<name>A0A6J5NPH1_9CAUD</name>
<dbReference type="EMBL" id="LR796700">
    <property type="protein sequence ID" value="CAB4161229.1"/>
    <property type="molecule type" value="Genomic_DNA"/>
</dbReference>
<reference evidence="1" key="1">
    <citation type="submission" date="2020-04" db="EMBL/GenBank/DDBJ databases">
        <authorList>
            <person name="Chiriac C."/>
            <person name="Salcher M."/>
            <person name="Ghai R."/>
            <person name="Kavagutti S V."/>
        </authorList>
    </citation>
    <scope>NUCLEOTIDE SEQUENCE</scope>
</reference>
<gene>
    <name evidence="1" type="ORF">UFOVP729_38</name>
</gene>